<comment type="similarity">
    <text evidence="1">Belongs to the universal stress protein A family.</text>
</comment>
<dbReference type="RefSeq" id="WP_134751715.1">
    <property type="nucleotide sequence ID" value="NZ_CP038149.1"/>
</dbReference>
<evidence type="ECO:0000313" key="4">
    <source>
        <dbReference type="Proteomes" id="UP000295727"/>
    </source>
</evidence>
<dbReference type="CDD" id="cd00293">
    <property type="entry name" value="USP-like"/>
    <property type="match status" value="1"/>
</dbReference>
<accession>A0A4P7CT89</accession>
<organism evidence="3 4">
    <name type="scientific">Paraburkholderia pallida</name>
    <dbReference type="NCBI Taxonomy" id="2547399"/>
    <lineage>
        <taxon>Bacteria</taxon>
        <taxon>Pseudomonadati</taxon>
        <taxon>Pseudomonadota</taxon>
        <taxon>Betaproteobacteria</taxon>
        <taxon>Burkholderiales</taxon>
        <taxon>Burkholderiaceae</taxon>
        <taxon>Paraburkholderia</taxon>
    </lineage>
</organism>
<gene>
    <name evidence="3" type="ORF">E1956_18440</name>
</gene>
<protein>
    <submittedName>
        <fullName evidence="3">Universal stress protein</fullName>
    </submittedName>
</protein>
<dbReference type="Gene3D" id="3.40.50.620">
    <property type="entry name" value="HUPs"/>
    <property type="match status" value="1"/>
</dbReference>
<dbReference type="OrthoDB" id="8547832at2"/>
<evidence type="ECO:0000313" key="3">
    <source>
        <dbReference type="EMBL" id="QBQ99190.1"/>
    </source>
</evidence>
<dbReference type="PANTHER" id="PTHR46268">
    <property type="entry name" value="STRESS RESPONSE PROTEIN NHAX"/>
    <property type="match status" value="1"/>
</dbReference>
<feature type="domain" description="UspA" evidence="2">
    <location>
        <begin position="1"/>
        <end position="146"/>
    </location>
</feature>
<dbReference type="AlphaFoldDB" id="A0A4P7CT89"/>
<dbReference type="InterPro" id="IPR006015">
    <property type="entry name" value="Universal_stress_UspA"/>
</dbReference>
<dbReference type="Proteomes" id="UP000295727">
    <property type="component" value="Chromosome 2"/>
</dbReference>
<proteinExistence type="inferred from homology"/>
<sequence>MYKQILVAVDGSRSGRRALDEAVKIAKATGASVEALCVVQHPARLVDISTGFAEEQTRQSAEADVATAALEEAKTVFAQAGVTGTARAADSMGEEVAAVIYRIAAEDEADLVVMGTRGLSGMKRLLLGSVAESFLRMADRPVMLVRNEEPQAA</sequence>
<dbReference type="KEGG" id="ppai:E1956_18440"/>
<dbReference type="EMBL" id="CP038149">
    <property type="protein sequence ID" value="QBQ99190.1"/>
    <property type="molecule type" value="Genomic_DNA"/>
</dbReference>
<dbReference type="InterPro" id="IPR014729">
    <property type="entry name" value="Rossmann-like_a/b/a_fold"/>
</dbReference>
<name>A0A4P7CT89_9BURK</name>
<dbReference type="InterPro" id="IPR006016">
    <property type="entry name" value="UspA"/>
</dbReference>
<dbReference type="Pfam" id="PF00582">
    <property type="entry name" value="Usp"/>
    <property type="match status" value="1"/>
</dbReference>
<reference evidence="3 4" key="1">
    <citation type="submission" date="2019-03" db="EMBL/GenBank/DDBJ databases">
        <title>Paraburkholderia sp. 7MH5, isolated from subtropical forest soil.</title>
        <authorList>
            <person name="Gao Z.-H."/>
            <person name="Qiu L.-H."/>
        </authorList>
    </citation>
    <scope>NUCLEOTIDE SEQUENCE [LARGE SCALE GENOMIC DNA]</scope>
    <source>
        <strain evidence="3 4">7MH5</strain>
    </source>
</reference>
<keyword evidence="4" id="KW-1185">Reference proteome</keyword>
<dbReference type="PRINTS" id="PR01438">
    <property type="entry name" value="UNVRSLSTRESS"/>
</dbReference>
<evidence type="ECO:0000256" key="1">
    <source>
        <dbReference type="ARBA" id="ARBA00008791"/>
    </source>
</evidence>
<evidence type="ECO:0000259" key="2">
    <source>
        <dbReference type="Pfam" id="PF00582"/>
    </source>
</evidence>
<dbReference type="SUPFAM" id="SSF52402">
    <property type="entry name" value="Adenine nucleotide alpha hydrolases-like"/>
    <property type="match status" value="1"/>
</dbReference>
<dbReference type="PANTHER" id="PTHR46268:SF15">
    <property type="entry name" value="UNIVERSAL STRESS PROTEIN HP_0031"/>
    <property type="match status" value="1"/>
</dbReference>